<keyword evidence="4" id="KW-1185">Reference proteome</keyword>
<dbReference type="InterPro" id="IPR051043">
    <property type="entry name" value="Sulfatase_Mod_Factor_Kinase"/>
</dbReference>
<dbReference type="PANTHER" id="PTHR23150:SF19">
    <property type="entry name" value="FORMYLGLYCINE-GENERATING ENZYME"/>
    <property type="match status" value="1"/>
</dbReference>
<dbReference type="Proteomes" id="UP000621454">
    <property type="component" value="Unassembled WGS sequence"/>
</dbReference>
<accession>A0A916T2V4</accession>
<dbReference type="Pfam" id="PF03781">
    <property type="entry name" value="FGE-sulfatase"/>
    <property type="match status" value="1"/>
</dbReference>
<dbReference type="InterPro" id="IPR005532">
    <property type="entry name" value="SUMF_dom"/>
</dbReference>
<dbReference type="InterPro" id="IPR016187">
    <property type="entry name" value="CTDL_fold"/>
</dbReference>
<evidence type="ECO:0000313" key="4">
    <source>
        <dbReference type="Proteomes" id="UP000621454"/>
    </source>
</evidence>
<dbReference type="GO" id="GO:0120147">
    <property type="term" value="F:formylglycine-generating oxidase activity"/>
    <property type="evidence" value="ECO:0007669"/>
    <property type="project" value="TreeGrafter"/>
</dbReference>
<protein>
    <recommendedName>
        <fullName evidence="2">Sulfatase-modifying factor enzyme-like domain-containing protein</fullName>
    </recommendedName>
</protein>
<dbReference type="Gene3D" id="3.90.1580.10">
    <property type="entry name" value="paralog of FGE (formylglycine-generating enzyme)"/>
    <property type="match status" value="1"/>
</dbReference>
<gene>
    <name evidence="3" type="ORF">GCM10011489_15970</name>
</gene>
<evidence type="ECO:0000313" key="3">
    <source>
        <dbReference type="EMBL" id="GGB28575.1"/>
    </source>
</evidence>
<reference evidence="3" key="1">
    <citation type="journal article" date="2014" name="Int. J. Syst. Evol. Microbiol.">
        <title>Complete genome sequence of Corynebacterium casei LMG S-19264T (=DSM 44701T), isolated from a smear-ripened cheese.</title>
        <authorList>
            <consortium name="US DOE Joint Genome Institute (JGI-PGF)"/>
            <person name="Walter F."/>
            <person name="Albersmeier A."/>
            <person name="Kalinowski J."/>
            <person name="Ruckert C."/>
        </authorList>
    </citation>
    <scope>NUCLEOTIDE SEQUENCE</scope>
    <source>
        <strain evidence="3">CGMCC 1.12827</strain>
    </source>
</reference>
<dbReference type="AlphaFoldDB" id="A0A916T2V4"/>
<dbReference type="InterPro" id="IPR042095">
    <property type="entry name" value="SUMF_sf"/>
</dbReference>
<feature type="compositionally biased region" description="Basic and acidic residues" evidence="1">
    <location>
        <begin position="11"/>
        <end position="28"/>
    </location>
</feature>
<feature type="region of interest" description="Disordered" evidence="1">
    <location>
        <begin position="1"/>
        <end position="28"/>
    </location>
</feature>
<feature type="domain" description="Sulfatase-modifying factor enzyme-like" evidence="2">
    <location>
        <begin position="32"/>
        <end position="303"/>
    </location>
</feature>
<dbReference type="RefSeq" id="WP_308421374.1">
    <property type="nucleotide sequence ID" value="NZ_BMGC01000008.1"/>
</dbReference>
<name>A0A916T2V4_9ACTN</name>
<evidence type="ECO:0000256" key="1">
    <source>
        <dbReference type="SAM" id="MobiDB-lite"/>
    </source>
</evidence>
<comment type="caution">
    <text evidence="3">The sequence shown here is derived from an EMBL/GenBank/DDBJ whole genome shotgun (WGS) entry which is preliminary data.</text>
</comment>
<sequence>MSCCTPDGDETLPHPDPAARGDHRVRGDHPIETVQIPGGTFAMGDALGEGYPADGEVPVHEVTLDAFDIDATTVTTAAFAEFVDDTGHLTDAERLGMSPVFAGYASDPGEPIPQTPWWLAVPGADWRHPHGPSSTAIDDHPVVHVSFHDALAYCDWASRALPTEAQWEYAARGGLSGARYPWGDDHPTHDGPTGQHLNIFTGEFPDRPTAPVGTVAARSYTPNGYGLFQPVGNVWEWCADRFSARYYRRSPSHHPQGPDRGNARVLRGGSHLCHISYCYRYRVAARSHNTAHSTAGNIGFRTVGAAERSPGHLRASTIG</sequence>
<reference evidence="3" key="2">
    <citation type="submission" date="2020-09" db="EMBL/GenBank/DDBJ databases">
        <authorList>
            <person name="Sun Q."/>
            <person name="Zhou Y."/>
        </authorList>
    </citation>
    <scope>NUCLEOTIDE SEQUENCE</scope>
    <source>
        <strain evidence="3">CGMCC 1.12827</strain>
    </source>
</reference>
<evidence type="ECO:0000259" key="2">
    <source>
        <dbReference type="Pfam" id="PF03781"/>
    </source>
</evidence>
<dbReference type="SUPFAM" id="SSF56436">
    <property type="entry name" value="C-type lectin-like"/>
    <property type="match status" value="1"/>
</dbReference>
<organism evidence="3 4">
    <name type="scientific">Gordonia jinhuaensis</name>
    <dbReference type="NCBI Taxonomy" id="1517702"/>
    <lineage>
        <taxon>Bacteria</taxon>
        <taxon>Bacillati</taxon>
        <taxon>Actinomycetota</taxon>
        <taxon>Actinomycetes</taxon>
        <taxon>Mycobacteriales</taxon>
        <taxon>Gordoniaceae</taxon>
        <taxon>Gordonia</taxon>
    </lineage>
</organism>
<dbReference type="PANTHER" id="PTHR23150">
    <property type="entry name" value="SULFATASE MODIFYING FACTOR 1, 2"/>
    <property type="match status" value="1"/>
</dbReference>
<proteinExistence type="predicted"/>
<dbReference type="EMBL" id="BMGC01000008">
    <property type="protein sequence ID" value="GGB28575.1"/>
    <property type="molecule type" value="Genomic_DNA"/>
</dbReference>